<organism evidence="15 16">
    <name type="scientific">Sesamum angolense</name>
    <dbReference type="NCBI Taxonomy" id="2727404"/>
    <lineage>
        <taxon>Eukaryota</taxon>
        <taxon>Viridiplantae</taxon>
        <taxon>Streptophyta</taxon>
        <taxon>Embryophyta</taxon>
        <taxon>Tracheophyta</taxon>
        <taxon>Spermatophyta</taxon>
        <taxon>Magnoliopsida</taxon>
        <taxon>eudicotyledons</taxon>
        <taxon>Gunneridae</taxon>
        <taxon>Pentapetalae</taxon>
        <taxon>asterids</taxon>
        <taxon>lamiids</taxon>
        <taxon>Lamiales</taxon>
        <taxon>Pedaliaceae</taxon>
        <taxon>Sesamum</taxon>
    </lineage>
</organism>
<keyword evidence="9" id="KW-0325">Glycoprotein</keyword>
<reference evidence="15" key="2">
    <citation type="journal article" date="2024" name="Plant">
        <title>Genomic evolution and insights into agronomic trait innovations of Sesamum species.</title>
        <authorList>
            <person name="Miao H."/>
            <person name="Wang L."/>
            <person name="Qu L."/>
            <person name="Liu H."/>
            <person name="Sun Y."/>
            <person name="Le M."/>
            <person name="Wang Q."/>
            <person name="Wei S."/>
            <person name="Zheng Y."/>
            <person name="Lin W."/>
            <person name="Duan Y."/>
            <person name="Cao H."/>
            <person name="Xiong S."/>
            <person name="Wang X."/>
            <person name="Wei L."/>
            <person name="Li C."/>
            <person name="Ma Q."/>
            <person name="Ju M."/>
            <person name="Zhao R."/>
            <person name="Li G."/>
            <person name="Mu C."/>
            <person name="Tian Q."/>
            <person name="Mei H."/>
            <person name="Zhang T."/>
            <person name="Gao T."/>
            <person name="Zhang H."/>
        </authorList>
    </citation>
    <scope>NUCLEOTIDE SEQUENCE</scope>
    <source>
        <strain evidence="15">K16</strain>
    </source>
</reference>
<dbReference type="SMART" id="SM00741">
    <property type="entry name" value="SapB"/>
    <property type="match status" value="2"/>
</dbReference>
<dbReference type="InterPro" id="IPR051428">
    <property type="entry name" value="Sphingo_Act-Surfact_Prot"/>
</dbReference>
<dbReference type="InterPro" id="IPR011001">
    <property type="entry name" value="Saposin-like"/>
</dbReference>
<evidence type="ECO:0000256" key="1">
    <source>
        <dbReference type="ARBA" id="ARBA00004239"/>
    </source>
</evidence>
<sequence length="230" mass="25743">MDTRVLLFLFIVSWCWCCNARDLTVLQSYDKLPEGEAQHVGELRKNEKLCTLCEEFAAEALNYLSENKTQTEIIGILHKSCSKIPSFKQQCIVLVDYYAPLFFLEVSSVQAEDFCRKVDLCEEGVSISQELSKDKCDICHDAVTEALLKLKDPDTELEIVQLLLKACNSIGKNVQKCKRLVFEYAPVIIVNAEQFLETNDICTILHACDSASVGMDEALVGSESSMHAAS</sequence>
<evidence type="ECO:0000256" key="2">
    <source>
        <dbReference type="ARBA" id="ARBA00022525"/>
    </source>
</evidence>
<name>A0AAE1WMR3_9LAMI</name>
<dbReference type="GO" id="GO:0005576">
    <property type="term" value="C:extracellular region"/>
    <property type="evidence" value="ECO:0007669"/>
    <property type="project" value="UniProtKB-SubCell"/>
</dbReference>
<dbReference type="PANTHER" id="PTHR11480">
    <property type="entry name" value="SAPOSIN-RELATED"/>
    <property type="match status" value="1"/>
</dbReference>
<dbReference type="FunFam" id="1.10.225.10:FF:000008">
    <property type="entry name" value="Pulmonary surfactant-associated protein B"/>
    <property type="match status" value="1"/>
</dbReference>
<evidence type="ECO:0000313" key="15">
    <source>
        <dbReference type="EMBL" id="KAK4396044.1"/>
    </source>
</evidence>
<comment type="subcellular location">
    <subcellularLocation>
        <location evidence="1">Secreted</location>
        <location evidence="1">Extracellular space</location>
    </subcellularLocation>
</comment>
<keyword evidence="8" id="KW-1015">Disulfide bond</keyword>
<dbReference type="Gene3D" id="1.10.225.10">
    <property type="entry name" value="Saposin-like"/>
    <property type="match status" value="2"/>
</dbReference>
<dbReference type="InterPro" id="IPR008138">
    <property type="entry name" value="SapB_2"/>
</dbReference>
<keyword evidence="2" id="KW-0964">Secreted</keyword>
<evidence type="ECO:0000256" key="8">
    <source>
        <dbReference type="ARBA" id="ARBA00023157"/>
    </source>
</evidence>
<dbReference type="Proteomes" id="UP001289374">
    <property type="component" value="Unassembled WGS sequence"/>
</dbReference>
<evidence type="ECO:0000256" key="7">
    <source>
        <dbReference type="ARBA" id="ARBA00023145"/>
    </source>
</evidence>
<comment type="function">
    <text evidence="10">Pulmonary surfactant-associated proteins promote alveolar stability by lowering the surface tension at the air-liquid interface in the peripheral air spaces. SP-B increases the collapse pressure of palmitic acid to nearly 70 millinewtons per meter.</text>
</comment>
<evidence type="ECO:0000256" key="6">
    <source>
        <dbReference type="ARBA" id="ARBA00022750"/>
    </source>
</evidence>
<feature type="domain" description="Saposin B-type" evidence="14">
    <location>
        <begin position="46"/>
        <end position="125"/>
    </location>
</feature>
<keyword evidence="16" id="KW-1185">Reference proteome</keyword>
<evidence type="ECO:0000256" key="13">
    <source>
        <dbReference type="SAM" id="SignalP"/>
    </source>
</evidence>
<keyword evidence="7" id="KW-0865">Zymogen</keyword>
<dbReference type="SUPFAM" id="SSF47862">
    <property type="entry name" value="Saposin"/>
    <property type="match status" value="2"/>
</dbReference>
<dbReference type="PANTHER" id="PTHR11480:SF3">
    <property type="entry name" value="BCDNA.GH08312"/>
    <property type="match status" value="1"/>
</dbReference>
<evidence type="ECO:0000256" key="10">
    <source>
        <dbReference type="ARBA" id="ARBA00037221"/>
    </source>
</evidence>
<keyword evidence="3" id="KW-0645">Protease</keyword>
<dbReference type="InterPro" id="IPR008139">
    <property type="entry name" value="SaposinB_dom"/>
</dbReference>
<comment type="caution">
    <text evidence="15">The sequence shown here is derived from an EMBL/GenBank/DDBJ whole genome shotgun (WGS) entry which is preliminary data.</text>
</comment>
<proteinExistence type="predicted"/>
<evidence type="ECO:0000313" key="16">
    <source>
        <dbReference type="Proteomes" id="UP001289374"/>
    </source>
</evidence>
<dbReference type="GO" id="GO:0004190">
    <property type="term" value="F:aspartic-type endopeptidase activity"/>
    <property type="evidence" value="ECO:0007669"/>
    <property type="project" value="UniProtKB-KW"/>
</dbReference>
<dbReference type="Pfam" id="PF03489">
    <property type="entry name" value="SapB_2"/>
    <property type="match status" value="1"/>
</dbReference>
<gene>
    <name evidence="15" type="ORF">Sango_1441000</name>
</gene>
<evidence type="ECO:0000256" key="11">
    <source>
        <dbReference type="ARBA" id="ARBA00041094"/>
    </source>
</evidence>
<evidence type="ECO:0000256" key="9">
    <source>
        <dbReference type="ARBA" id="ARBA00023180"/>
    </source>
</evidence>
<keyword evidence="4 13" id="KW-0732">Signal</keyword>
<accession>A0AAE1WMR3</accession>
<dbReference type="GO" id="GO:0006629">
    <property type="term" value="P:lipid metabolic process"/>
    <property type="evidence" value="ECO:0007669"/>
    <property type="project" value="InterPro"/>
</dbReference>
<dbReference type="Pfam" id="PF05184">
    <property type="entry name" value="SapB_1"/>
    <property type="match status" value="2"/>
</dbReference>
<keyword evidence="6" id="KW-0378">Hydrolase</keyword>
<protein>
    <recommendedName>
        <fullName evidence="11">Pulmonary surfactant-associated protein B</fullName>
    </recommendedName>
    <alternativeName>
        <fullName evidence="12">Pulmonary surfactant-associated proteolipid SPL(Phe)</fullName>
    </alternativeName>
</protein>
<dbReference type="AlphaFoldDB" id="A0AAE1WMR3"/>
<dbReference type="EMBL" id="JACGWL010000008">
    <property type="protein sequence ID" value="KAK4396044.1"/>
    <property type="molecule type" value="Genomic_DNA"/>
</dbReference>
<evidence type="ECO:0000256" key="5">
    <source>
        <dbReference type="ARBA" id="ARBA00022737"/>
    </source>
</evidence>
<dbReference type="InterPro" id="IPR007856">
    <property type="entry name" value="SapB_1"/>
</dbReference>
<reference evidence="15" key="1">
    <citation type="submission" date="2020-06" db="EMBL/GenBank/DDBJ databases">
        <authorList>
            <person name="Li T."/>
            <person name="Hu X."/>
            <person name="Zhang T."/>
            <person name="Song X."/>
            <person name="Zhang H."/>
            <person name="Dai N."/>
            <person name="Sheng W."/>
            <person name="Hou X."/>
            <person name="Wei L."/>
        </authorList>
    </citation>
    <scope>NUCLEOTIDE SEQUENCE</scope>
    <source>
        <strain evidence="15">K16</strain>
        <tissue evidence="15">Leaf</tissue>
    </source>
</reference>
<feature type="domain" description="Saposin B-type" evidence="14">
    <location>
        <begin position="132"/>
        <end position="212"/>
    </location>
</feature>
<evidence type="ECO:0000256" key="4">
    <source>
        <dbReference type="ARBA" id="ARBA00022729"/>
    </source>
</evidence>
<feature type="chain" id="PRO_5042055628" description="Pulmonary surfactant-associated protein B" evidence="13">
    <location>
        <begin position="21"/>
        <end position="230"/>
    </location>
</feature>
<evidence type="ECO:0000259" key="14">
    <source>
        <dbReference type="PROSITE" id="PS50015"/>
    </source>
</evidence>
<evidence type="ECO:0000256" key="12">
    <source>
        <dbReference type="ARBA" id="ARBA00041785"/>
    </source>
</evidence>
<evidence type="ECO:0000256" key="3">
    <source>
        <dbReference type="ARBA" id="ARBA00022670"/>
    </source>
</evidence>
<keyword evidence="5" id="KW-0677">Repeat</keyword>
<dbReference type="GO" id="GO:0006508">
    <property type="term" value="P:proteolysis"/>
    <property type="evidence" value="ECO:0007669"/>
    <property type="project" value="UniProtKB-KW"/>
</dbReference>
<feature type="signal peptide" evidence="13">
    <location>
        <begin position="1"/>
        <end position="20"/>
    </location>
</feature>
<keyword evidence="6" id="KW-0064">Aspartyl protease</keyword>
<dbReference type="PROSITE" id="PS50015">
    <property type="entry name" value="SAP_B"/>
    <property type="match status" value="2"/>
</dbReference>